<evidence type="ECO:0000313" key="1">
    <source>
        <dbReference type="EMBL" id="CAG8857606.1"/>
    </source>
</evidence>
<reference evidence="1 2" key="1">
    <citation type="submission" date="2021-06" db="EMBL/GenBank/DDBJ databases">
        <authorList>
            <person name="Kallberg Y."/>
            <person name="Tangrot J."/>
            <person name="Rosling A."/>
        </authorList>
    </citation>
    <scope>NUCLEOTIDE SEQUENCE [LARGE SCALE GENOMIC DNA]</scope>
    <source>
        <strain evidence="1 2">120-4 pot B 10/14</strain>
    </source>
</reference>
<evidence type="ECO:0000313" key="2">
    <source>
        <dbReference type="Proteomes" id="UP000789901"/>
    </source>
</evidence>
<name>A0ABN7XU55_GIGMA</name>
<feature type="non-terminal residue" evidence="1">
    <location>
        <position position="1"/>
    </location>
</feature>
<feature type="non-terminal residue" evidence="1">
    <location>
        <position position="58"/>
    </location>
</feature>
<dbReference type="Proteomes" id="UP000789901">
    <property type="component" value="Unassembled WGS sequence"/>
</dbReference>
<sequence length="58" mass="6889">ENQTCKNNLKRKLDDDELPGYNRLVFLFNDSNEVKIIEKIDENILKEERKLPLVSNNK</sequence>
<accession>A0ABN7XU55</accession>
<comment type="caution">
    <text evidence="1">The sequence shown here is derived from an EMBL/GenBank/DDBJ whole genome shotgun (WGS) entry which is preliminary data.</text>
</comment>
<keyword evidence="2" id="KW-1185">Reference proteome</keyword>
<protein>
    <submittedName>
        <fullName evidence="1">4802_t:CDS:1</fullName>
    </submittedName>
</protein>
<dbReference type="EMBL" id="CAJVQB010172850">
    <property type="protein sequence ID" value="CAG8857606.1"/>
    <property type="molecule type" value="Genomic_DNA"/>
</dbReference>
<proteinExistence type="predicted"/>
<organism evidence="1 2">
    <name type="scientific">Gigaspora margarita</name>
    <dbReference type="NCBI Taxonomy" id="4874"/>
    <lineage>
        <taxon>Eukaryota</taxon>
        <taxon>Fungi</taxon>
        <taxon>Fungi incertae sedis</taxon>
        <taxon>Mucoromycota</taxon>
        <taxon>Glomeromycotina</taxon>
        <taxon>Glomeromycetes</taxon>
        <taxon>Diversisporales</taxon>
        <taxon>Gigasporaceae</taxon>
        <taxon>Gigaspora</taxon>
    </lineage>
</organism>
<gene>
    <name evidence="1" type="ORF">GMARGA_LOCUS46425</name>
</gene>